<keyword evidence="1" id="KW-0732">Signal</keyword>
<feature type="signal peptide" evidence="1">
    <location>
        <begin position="1"/>
        <end position="23"/>
    </location>
</feature>
<name>A0A248JQM0_9PROT</name>
<evidence type="ECO:0000313" key="2">
    <source>
        <dbReference type="EMBL" id="ASG20899.1"/>
    </source>
</evidence>
<reference evidence="2 3" key="1">
    <citation type="submission" date="2017-06" db="EMBL/GenBank/DDBJ databases">
        <title>Complete genome sequence of Nitrospirillum amazonense strain CBAmC, an endophytic nitrogen-fixing and plant growth-promoting bacterium, isolated from sugarcane.</title>
        <authorList>
            <person name="Schwab S."/>
            <person name="dos Santos Teixeira K.R."/>
            <person name="Simoes Araujo J.L."/>
            <person name="Soares Vidal M."/>
            <person name="Borges de Freitas H.R."/>
            <person name="Rivello Crivelaro A.L."/>
            <person name="Bueno de Camargo Nunes A."/>
            <person name="dos Santos C.M."/>
            <person name="Palmeira da Silva Rosa D."/>
            <person name="da Silva Padilha D."/>
            <person name="da Silva E."/>
            <person name="Araujo Terra L."/>
            <person name="Soares Mendes V."/>
            <person name="Farinelli L."/>
            <person name="Magalhaes Cruz L."/>
            <person name="Baldani J.I."/>
        </authorList>
    </citation>
    <scope>NUCLEOTIDE SEQUENCE [LARGE SCALE GENOMIC DNA]</scope>
    <source>
        <strain evidence="2 3">CBAmC</strain>
    </source>
</reference>
<sequence length="88" mass="9361">MNRFAALMTATALLVGAAAPAFADDAMVSSSDARKAVQAYLQTHDKANLRVGSATRKDEYYNVPVVTAEGIPVKSFRVDATSGKVLDR</sequence>
<evidence type="ECO:0000256" key="1">
    <source>
        <dbReference type="SAM" id="SignalP"/>
    </source>
</evidence>
<keyword evidence="3" id="KW-1185">Reference proteome</keyword>
<evidence type="ECO:0008006" key="4">
    <source>
        <dbReference type="Google" id="ProtNLM"/>
    </source>
</evidence>
<feature type="chain" id="PRO_5011648448" description="PepSY domain-containing protein" evidence="1">
    <location>
        <begin position="24"/>
        <end position="88"/>
    </location>
</feature>
<evidence type="ECO:0000313" key="3">
    <source>
        <dbReference type="Proteomes" id="UP000197153"/>
    </source>
</evidence>
<dbReference type="AlphaFoldDB" id="A0A248JQM0"/>
<dbReference type="Proteomes" id="UP000197153">
    <property type="component" value="Chromosome 1"/>
</dbReference>
<proteinExistence type="predicted"/>
<dbReference type="KEGG" id="nao:Y958_08790"/>
<protein>
    <recommendedName>
        <fullName evidence="4">PepSY domain-containing protein</fullName>
    </recommendedName>
</protein>
<dbReference type="RefSeq" id="WP_040842804.1">
    <property type="nucleotide sequence ID" value="NZ_CP022110.1"/>
</dbReference>
<dbReference type="EMBL" id="CP022110">
    <property type="protein sequence ID" value="ASG20899.1"/>
    <property type="molecule type" value="Genomic_DNA"/>
</dbReference>
<organism evidence="2 3">
    <name type="scientific">Nitrospirillum viridazoti CBAmc</name>
    <dbReference type="NCBI Taxonomy" id="1441467"/>
    <lineage>
        <taxon>Bacteria</taxon>
        <taxon>Pseudomonadati</taxon>
        <taxon>Pseudomonadota</taxon>
        <taxon>Alphaproteobacteria</taxon>
        <taxon>Rhodospirillales</taxon>
        <taxon>Azospirillaceae</taxon>
        <taxon>Nitrospirillum</taxon>
        <taxon>Nitrospirillum viridazoti</taxon>
    </lineage>
</organism>
<gene>
    <name evidence="2" type="ORF">Y958_08790</name>
</gene>
<accession>A0A248JQM0</accession>